<evidence type="ECO:0000256" key="10">
    <source>
        <dbReference type="RuleBase" id="RU361205"/>
    </source>
</evidence>
<evidence type="ECO:0000256" key="6">
    <source>
        <dbReference type="ARBA" id="ARBA00022679"/>
    </source>
</evidence>
<dbReference type="GO" id="GO:0046656">
    <property type="term" value="P:folic acid biosynthetic process"/>
    <property type="evidence" value="ECO:0007669"/>
    <property type="project" value="UniProtKB-KW"/>
</dbReference>
<dbReference type="AlphaFoldDB" id="A0A543I5J8"/>
<keyword evidence="7 10" id="KW-0479">Metal-binding</keyword>
<evidence type="ECO:0000256" key="3">
    <source>
        <dbReference type="ARBA" id="ARBA00004763"/>
    </source>
</evidence>
<dbReference type="RefSeq" id="WP_141915848.1">
    <property type="nucleotide sequence ID" value="NZ_BAAAYS010000030.1"/>
</dbReference>
<evidence type="ECO:0000256" key="7">
    <source>
        <dbReference type="ARBA" id="ARBA00022723"/>
    </source>
</evidence>
<dbReference type="InterPro" id="IPR000489">
    <property type="entry name" value="Pterin-binding_dom"/>
</dbReference>
<dbReference type="GO" id="GO:0046654">
    <property type="term" value="P:tetrahydrofolate biosynthetic process"/>
    <property type="evidence" value="ECO:0007669"/>
    <property type="project" value="UniProtKB-UniPathway"/>
</dbReference>
<evidence type="ECO:0000259" key="11">
    <source>
        <dbReference type="PROSITE" id="PS50972"/>
    </source>
</evidence>
<dbReference type="EC" id="2.5.1.15" evidence="5 10"/>
<dbReference type="PROSITE" id="PS00792">
    <property type="entry name" value="DHPS_1"/>
    <property type="match status" value="1"/>
</dbReference>
<dbReference type="InterPro" id="IPR011005">
    <property type="entry name" value="Dihydropteroate_synth-like_sf"/>
</dbReference>
<name>A0A543I5J8_9MICO</name>
<dbReference type="InterPro" id="IPR006390">
    <property type="entry name" value="DHP_synth_dom"/>
</dbReference>
<organism evidence="12 13">
    <name type="scientific">Klugiella xanthotipulae</name>
    <dbReference type="NCBI Taxonomy" id="244735"/>
    <lineage>
        <taxon>Bacteria</taxon>
        <taxon>Bacillati</taxon>
        <taxon>Actinomycetota</taxon>
        <taxon>Actinomycetes</taxon>
        <taxon>Micrococcales</taxon>
        <taxon>Microbacteriaceae</taxon>
        <taxon>Klugiella</taxon>
    </lineage>
</organism>
<dbReference type="PANTHER" id="PTHR20941">
    <property type="entry name" value="FOLATE SYNTHESIS PROTEINS"/>
    <property type="match status" value="1"/>
</dbReference>
<evidence type="ECO:0000313" key="12">
    <source>
        <dbReference type="EMBL" id="TQM65883.1"/>
    </source>
</evidence>
<dbReference type="CDD" id="cd00739">
    <property type="entry name" value="DHPS"/>
    <property type="match status" value="1"/>
</dbReference>
<evidence type="ECO:0000256" key="1">
    <source>
        <dbReference type="ARBA" id="ARBA00000012"/>
    </source>
</evidence>
<evidence type="ECO:0000256" key="2">
    <source>
        <dbReference type="ARBA" id="ARBA00001946"/>
    </source>
</evidence>
<dbReference type="Pfam" id="PF00809">
    <property type="entry name" value="Pterin_bind"/>
    <property type="match status" value="1"/>
</dbReference>
<comment type="caution">
    <text evidence="12">The sequence shown here is derived from an EMBL/GenBank/DDBJ whole genome shotgun (WGS) entry which is preliminary data.</text>
</comment>
<evidence type="ECO:0000256" key="4">
    <source>
        <dbReference type="ARBA" id="ARBA00009503"/>
    </source>
</evidence>
<evidence type="ECO:0000313" key="13">
    <source>
        <dbReference type="Proteomes" id="UP000318331"/>
    </source>
</evidence>
<keyword evidence="8 10" id="KW-0460">Magnesium</keyword>
<comment type="function">
    <text evidence="10">Catalyzes the condensation of para-aminobenzoate (pABA) with 6-hydroxymethyl-7,8-dihydropterin diphosphate (DHPt-PP) to form 7,8-dihydropteroate (H2Pte), the immediate precursor of folate derivatives.</text>
</comment>
<comment type="similarity">
    <text evidence="4 10">Belongs to the DHPS family.</text>
</comment>
<dbReference type="PROSITE" id="PS00793">
    <property type="entry name" value="DHPS_2"/>
    <property type="match status" value="1"/>
</dbReference>
<dbReference type="Proteomes" id="UP000318331">
    <property type="component" value="Unassembled WGS sequence"/>
</dbReference>
<dbReference type="Gene3D" id="3.20.20.20">
    <property type="entry name" value="Dihydropteroate synthase-like"/>
    <property type="match status" value="1"/>
</dbReference>
<accession>A0A543I5J8</accession>
<dbReference type="GO" id="GO:0046872">
    <property type="term" value="F:metal ion binding"/>
    <property type="evidence" value="ECO:0007669"/>
    <property type="project" value="UniProtKB-KW"/>
</dbReference>
<dbReference type="EMBL" id="VFPN01000001">
    <property type="protein sequence ID" value="TQM65883.1"/>
    <property type="molecule type" value="Genomic_DNA"/>
</dbReference>
<comment type="catalytic activity">
    <reaction evidence="1">
        <text>(7,8-dihydropterin-6-yl)methyl diphosphate + 4-aminobenzoate = 7,8-dihydropteroate + diphosphate</text>
        <dbReference type="Rhea" id="RHEA:19949"/>
        <dbReference type="ChEBI" id="CHEBI:17836"/>
        <dbReference type="ChEBI" id="CHEBI:17839"/>
        <dbReference type="ChEBI" id="CHEBI:33019"/>
        <dbReference type="ChEBI" id="CHEBI:72950"/>
        <dbReference type="EC" id="2.5.1.15"/>
    </reaction>
</comment>
<evidence type="ECO:0000256" key="8">
    <source>
        <dbReference type="ARBA" id="ARBA00022842"/>
    </source>
</evidence>
<keyword evidence="6 10" id="KW-0808">Transferase</keyword>
<protein>
    <recommendedName>
        <fullName evidence="5 10">Dihydropteroate synthase</fullName>
        <shortName evidence="10">DHPS</shortName>
        <ecNumber evidence="5 10">2.5.1.15</ecNumber>
    </recommendedName>
    <alternativeName>
        <fullName evidence="10">Dihydropteroate pyrophosphorylase</fullName>
    </alternativeName>
</protein>
<dbReference type="SUPFAM" id="SSF51717">
    <property type="entry name" value="Dihydropteroate synthetase-like"/>
    <property type="match status" value="1"/>
</dbReference>
<feature type="domain" description="Pterin-binding" evidence="11">
    <location>
        <begin position="2"/>
        <end position="256"/>
    </location>
</feature>
<evidence type="ECO:0000256" key="5">
    <source>
        <dbReference type="ARBA" id="ARBA00012458"/>
    </source>
</evidence>
<dbReference type="PANTHER" id="PTHR20941:SF1">
    <property type="entry name" value="FOLIC ACID SYNTHESIS PROTEIN FOL1"/>
    <property type="match status" value="1"/>
</dbReference>
<dbReference type="GO" id="GO:0004156">
    <property type="term" value="F:dihydropteroate synthase activity"/>
    <property type="evidence" value="ECO:0007669"/>
    <property type="project" value="UniProtKB-EC"/>
</dbReference>
<comment type="cofactor">
    <cofactor evidence="2 10">
        <name>Mg(2+)</name>
        <dbReference type="ChEBI" id="CHEBI:18420"/>
    </cofactor>
</comment>
<dbReference type="GO" id="GO:0005829">
    <property type="term" value="C:cytosol"/>
    <property type="evidence" value="ECO:0007669"/>
    <property type="project" value="TreeGrafter"/>
</dbReference>
<keyword evidence="13" id="KW-1185">Reference proteome</keyword>
<gene>
    <name evidence="12" type="ORF">FB466_0700</name>
</gene>
<comment type="pathway">
    <text evidence="3 10">Cofactor biosynthesis; tetrahydrofolate biosynthesis; 7,8-dihydrofolate from 2-amino-4-hydroxy-6-hydroxymethyl-7,8-dihydropteridine diphosphate and 4-aminobenzoate: step 1/2.</text>
</comment>
<dbReference type="InterPro" id="IPR045031">
    <property type="entry name" value="DHP_synth-like"/>
</dbReference>
<proteinExistence type="inferred from homology"/>
<dbReference type="PROSITE" id="PS50972">
    <property type="entry name" value="PTERIN_BINDING"/>
    <property type="match status" value="1"/>
</dbReference>
<reference evidence="12 13" key="1">
    <citation type="submission" date="2019-06" db="EMBL/GenBank/DDBJ databases">
        <title>Sequencing the genomes of 1000 actinobacteria strains.</title>
        <authorList>
            <person name="Klenk H.-P."/>
        </authorList>
    </citation>
    <scope>NUCLEOTIDE SEQUENCE [LARGE SCALE GENOMIC DNA]</scope>
    <source>
        <strain evidence="12 13">DSM 18031</strain>
    </source>
</reference>
<keyword evidence="9 10" id="KW-0289">Folate biosynthesis</keyword>
<evidence type="ECO:0000256" key="9">
    <source>
        <dbReference type="ARBA" id="ARBA00022909"/>
    </source>
</evidence>
<dbReference type="NCBIfam" id="TIGR01496">
    <property type="entry name" value="DHPS"/>
    <property type="match status" value="1"/>
</dbReference>
<sequence length="270" mass="28815">MTLIMGVLNVTPDSFSDGGRYLAANRAVEHALRMRDEGADIVDVGGESTRPGAVRITAEEEQDRILPVVSALVREGITVSVDTVNAATALSVAAAGARIINDVSGGLADPGMFAAVAGTDLRYLLGHWRDGSQNMDDRAHYADVPQDVRSELQARVRAAKEAGVGEEQLVLDPGLGFSKVGVQNWQLLARFDELRSLGHPVMVGASRKRFLAELLPADAPVDRRDLPTAIVSVLAAQAHAWAVRVHNVSATRVALDTLRAWQEGADGRTV</sequence>
<dbReference type="UniPathway" id="UPA00077">
    <property type="reaction ID" value="UER00156"/>
</dbReference>
<dbReference type="OrthoDB" id="9811744at2"/>